<proteinExistence type="predicted"/>
<dbReference type="InterPro" id="IPR014718">
    <property type="entry name" value="GH-type_carb-bd"/>
</dbReference>
<comment type="caution">
    <text evidence="1">The sequence shown here is derived from an EMBL/GenBank/DDBJ whole genome shotgun (WGS) entry which is preliminary data.</text>
</comment>
<organism evidence="1 2">
    <name type="scientific">Stenotrophomonas rhizophila</name>
    <dbReference type="NCBI Taxonomy" id="216778"/>
    <lineage>
        <taxon>Bacteria</taxon>
        <taxon>Pseudomonadati</taxon>
        <taxon>Pseudomonadota</taxon>
        <taxon>Gammaproteobacteria</taxon>
        <taxon>Lysobacterales</taxon>
        <taxon>Lysobacteraceae</taxon>
        <taxon>Stenotrophomonas</taxon>
    </lineage>
</organism>
<dbReference type="Pfam" id="PF01263">
    <property type="entry name" value="Aldose_epim"/>
    <property type="match status" value="1"/>
</dbReference>
<dbReference type="InterPro" id="IPR008183">
    <property type="entry name" value="Aldose_1/G6P_1-epimerase"/>
</dbReference>
<gene>
    <name evidence="1" type="ORF">M2412_001262</name>
</gene>
<name>A0AAW5PHE8_9GAMM</name>
<accession>A0AAW5PHE8</accession>
<reference evidence="1" key="1">
    <citation type="submission" date="2022-08" db="EMBL/GenBank/DDBJ databases">
        <title>Genomic analyses of the natural microbiome of Caenorhabditis elegans.</title>
        <authorList>
            <person name="Samuel B."/>
        </authorList>
    </citation>
    <scope>NUCLEOTIDE SEQUENCE</scope>
    <source>
        <strain evidence="1">BIGb0277</strain>
    </source>
</reference>
<dbReference type="GO" id="GO:0030246">
    <property type="term" value="F:carbohydrate binding"/>
    <property type="evidence" value="ECO:0007669"/>
    <property type="project" value="InterPro"/>
</dbReference>
<dbReference type="Proteomes" id="UP001320691">
    <property type="component" value="Unassembled WGS sequence"/>
</dbReference>
<dbReference type="GO" id="GO:0005975">
    <property type="term" value="P:carbohydrate metabolic process"/>
    <property type="evidence" value="ECO:0007669"/>
    <property type="project" value="InterPro"/>
</dbReference>
<dbReference type="EMBL" id="JANUEK010000002">
    <property type="protein sequence ID" value="MCS4279295.1"/>
    <property type="molecule type" value="Genomic_DNA"/>
</dbReference>
<evidence type="ECO:0000313" key="1">
    <source>
        <dbReference type="EMBL" id="MCS4279295.1"/>
    </source>
</evidence>
<dbReference type="SUPFAM" id="SSF74650">
    <property type="entry name" value="Galactose mutarotase-like"/>
    <property type="match status" value="1"/>
</dbReference>
<dbReference type="InterPro" id="IPR011013">
    <property type="entry name" value="Gal_mutarotase_sf_dom"/>
</dbReference>
<sequence length="291" mass="31653">MALEAASPEDDAQVPLHGGRLYWLRAGRLEVALAPDAGGRIAQMRYDGVDWLVGEDEGGAAAIGWGCYPMVPWAGRIRRGRFVFDGKAFELPPNLGAHAIHGVGFSRPWRIENLGADTATLSLALPEDGYWPFGGRATQAIHVLPDRLKLRLAVQAGDKAMPAVLGWHPWFRKPDQLLFSPSAMYPRDGEGIATLPRVTPAPATGAWDDCFINQAEVVLVSGAQRLELRADTDHWVVYDGAAHATCVEPQTGPPDGFTLAPNHLHPGQRLELTFELRWHIDTGDAPAPGDR</sequence>
<keyword evidence="1" id="KW-0413">Isomerase</keyword>
<dbReference type="RefSeq" id="WP_259260058.1">
    <property type="nucleotide sequence ID" value="NZ_JANUEK010000002.1"/>
</dbReference>
<evidence type="ECO:0000313" key="2">
    <source>
        <dbReference type="Proteomes" id="UP001320691"/>
    </source>
</evidence>
<protein>
    <submittedName>
        <fullName evidence="1">Aldose 1-epimerase</fullName>
        <ecNumber evidence="1">5.1.3.3</ecNumber>
    </submittedName>
</protein>
<dbReference type="GO" id="GO:0004034">
    <property type="term" value="F:aldose 1-epimerase activity"/>
    <property type="evidence" value="ECO:0007669"/>
    <property type="project" value="UniProtKB-EC"/>
</dbReference>
<dbReference type="AlphaFoldDB" id="A0AAW5PHE8"/>
<dbReference type="Gene3D" id="2.70.98.10">
    <property type="match status" value="1"/>
</dbReference>
<dbReference type="EC" id="5.1.3.3" evidence="1"/>